<dbReference type="EMBL" id="CP042905">
    <property type="protein sequence ID" value="QEE15921.1"/>
    <property type="molecule type" value="Genomic_DNA"/>
</dbReference>
<dbReference type="Proteomes" id="UP000321408">
    <property type="component" value="Chromosome"/>
</dbReference>
<accession>A0A5B9DAA3</accession>
<keyword evidence="2" id="KW-1185">Reference proteome</keyword>
<sequence>MPKKRSDELFCKICQKSFPLKEKKDKEKIKHYKSASDVVKKTKAKKKLALKSSTIIEEIRKAPSISQDEREAFGELFEMSGE</sequence>
<reference evidence="1 2" key="1">
    <citation type="journal article" date="2020" name="Nature">
        <title>Isolation of an archaeon at the prokaryote-eukaryote interface.</title>
        <authorList>
            <person name="Imachi H."/>
            <person name="Nobu M.K."/>
            <person name="Nakahara N."/>
            <person name="Morono Y."/>
            <person name="Ogawara M."/>
            <person name="Takaki Y."/>
            <person name="Takano Y."/>
            <person name="Uematsu K."/>
            <person name="Ikuta T."/>
            <person name="Ito M."/>
            <person name="Matsui Y."/>
            <person name="Miyazaki M."/>
            <person name="Murata K."/>
            <person name="Saito Y."/>
            <person name="Sakai S."/>
            <person name="Song C."/>
            <person name="Tasumi E."/>
            <person name="Yamanaka Y."/>
            <person name="Yamaguchi T."/>
            <person name="Kamagata Y."/>
            <person name="Tamaki H."/>
            <person name="Takai K."/>
        </authorList>
    </citation>
    <scope>NUCLEOTIDE SEQUENCE [LARGE SCALE GENOMIC DNA]</scope>
    <source>
        <strain evidence="1 2">MK-D1</strain>
    </source>
</reference>
<evidence type="ECO:0000313" key="1">
    <source>
        <dbReference type="EMBL" id="QEE15921.1"/>
    </source>
</evidence>
<dbReference type="AlphaFoldDB" id="A0A5B9DAA3"/>
<proteinExistence type="predicted"/>
<dbReference type="GeneID" id="41329740"/>
<name>A0A5B9DAA3_9ARCH</name>
<reference evidence="1 2" key="2">
    <citation type="journal article" date="2024" name="Int. J. Syst. Evol. Microbiol.">
        <title>Promethearchaeum syntrophicum gen. nov., sp. nov., an anaerobic, obligately syntrophic archaeon, the first isolate of the lineage 'Asgard' archaea, and proposal of the new archaeal phylum Promethearchaeota phyl. nov. and kingdom Promethearchaeati regn. nov.</title>
        <authorList>
            <person name="Imachi H."/>
            <person name="Nobu M.K."/>
            <person name="Kato S."/>
            <person name="Takaki Y."/>
            <person name="Miyazaki M."/>
            <person name="Miyata M."/>
            <person name="Ogawara M."/>
            <person name="Saito Y."/>
            <person name="Sakai S."/>
            <person name="Tahara Y.O."/>
            <person name="Takano Y."/>
            <person name="Tasumi E."/>
            <person name="Uematsu K."/>
            <person name="Yoshimura T."/>
            <person name="Itoh T."/>
            <person name="Ohkuma M."/>
            <person name="Takai K."/>
        </authorList>
    </citation>
    <scope>NUCLEOTIDE SEQUENCE [LARGE SCALE GENOMIC DNA]</scope>
    <source>
        <strain evidence="1 2">MK-D1</strain>
    </source>
</reference>
<dbReference type="KEGG" id="psyt:DSAG12_01748"/>
<protein>
    <submittedName>
        <fullName evidence="1">Uncharacterized protein</fullName>
    </submittedName>
</protein>
<evidence type="ECO:0000313" key="2">
    <source>
        <dbReference type="Proteomes" id="UP000321408"/>
    </source>
</evidence>
<gene>
    <name evidence="1" type="ORF">DSAG12_01748</name>
</gene>
<organism evidence="1 2">
    <name type="scientific">Promethearchaeum syntrophicum</name>
    <dbReference type="NCBI Taxonomy" id="2594042"/>
    <lineage>
        <taxon>Archaea</taxon>
        <taxon>Promethearchaeati</taxon>
        <taxon>Promethearchaeota</taxon>
        <taxon>Promethearchaeia</taxon>
        <taxon>Promethearchaeales</taxon>
        <taxon>Promethearchaeaceae</taxon>
        <taxon>Promethearchaeum</taxon>
    </lineage>
</organism>
<dbReference type="RefSeq" id="WP_147662815.1">
    <property type="nucleotide sequence ID" value="NZ_CP042905.2"/>
</dbReference>